<reference evidence="1" key="1">
    <citation type="submission" date="2022-04" db="EMBL/GenBank/DDBJ databases">
        <title>Roseibium sp. CAU 1639 isolated from mud.</title>
        <authorList>
            <person name="Kim W."/>
        </authorList>
    </citation>
    <scope>NUCLEOTIDE SEQUENCE</scope>
    <source>
        <strain evidence="1">CAU 1639</strain>
    </source>
</reference>
<comment type="caution">
    <text evidence="1">The sequence shown here is derived from an EMBL/GenBank/DDBJ whole genome shotgun (WGS) entry which is preliminary data.</text>
</comment>
<evidence type="ECO:0008006" key="3">
    <source>
        <dbReference type="Google" id="ProtNLM"/>
    </source>
</evidence>
<evidence type="ECO:0000313" key="1">
    <source>
        <dbReference type="EMBL" id="MCK7616047.1"/>
    </source>
</evidence>
<protein>
    <recommendedName>
        <fullName evidence="3">Protein yippee-like</fullName>
    </recommendedName>
</protein>
<proteinExistence type="predicted"/>
<evidence type="ECO:0000313" key="2">
    <source>
        <dbReference type="Proteomes" id="UP001431221"/>
    </source>
</evidence>
<keyword evidence="2" id="KW-1185">Reference proteome</keyword>
<dbReference type="Proteomes" id="UP001431221">
    <property type="component" value="Unassembled WGS sequence"/>
</dbReference>
<gene>
    <name evidence="1" type="ORF">M0H32_28160</name>
</gene>
<sequence>MPTKQMELSPFSQDTGVLRCPACDIENLHQIQVEAFERNEDAETGTHVLITGDNVHINQEIDGNPSPRRQGLLVRFRCEMCSASIRLKMYQHKGSTIMGMEYENTK</sequence>
<name>A0ABT0H407_9HYPH</name>
<accession>A0ABT0H407</accession>
<dbReference type="EMBL" id="JALNMJ010000040">
    <property type="protein sequence ID" value="MCK7616047.1"/>
    <property type="molecule type" value="Genomic_DNA"/>
</dbReference>
<organism evidence="1 2">
    <name type="scientific">Roseibium sediminicola</name>
    <dbReference type="NCBI Taxonomy" id="2933272"/>
    <lineage>
        <taxon>Bacteria</taxon>
        <taxon>Pseudomonadati</taxon>
        <taxon>Pseudomonadota</taxon>
        <taxon>Alphaproteobacteria</taxon>
        <taxon>Hyphomicrobiales</taxon>
        <taxon>Stappiaceae</taxon>
        <taxon>Roseibium</taxon>
    </lineage>
</organism>